<evidence type="ECO:0008006" key="3">
    <source>
        <dbReference type="Google" id="ProtNLM"/>
    </source>
</evidence>
<evidence type="ECO:0000256" key="1">
    <source>
        <dbReference type="SAM" id="MobiDB-lite"/>
    </source>
</evidence>
<dbReference type="EMBL" id="CZKB01000005">
    <property type="protein sequence ID" value="CUR57557.1"/>
    <property type="molecule type" value="Genomic_DNA"/>
</dbReference>
<accession>A0A2P2C6C0</accession>
<protein>
    <recommendedName>
        <fullName evidence="3">RNA-binding protein</fullName>
    </recommendedName>
</protein>
<feature type="region of interest" description="Disordered" evidence="1">
    <location>
        <begin position="201"/>
        <end position="227"/>
    </location>
</feature>
<name>A0A2P2C6C0_9ZZZZ</name>
<organism evidence="2">
    <name type="scientific">metagenome</name>
    <dbReference type="NCBI Taxonomy" id="256318"/>
    <lineage>
        <taxon>unclassified sequences</taxon>
        <taxon>metagenomes</taxon>
    </lineage>
</organism>
<evidence type="ECO:0000313" key="2">
    <source>
        <dbReference type="EMBL" id="CUR57557.1"/>
    </source>
</evidence>
<gene>
    <name evidence="2" type="ORF">NOCA1130091</name>
</gene>
<sequence length="368" mass="39085">MGHGLKYPGDLVAWRRWHESRHAIRHAYRSTRGLLRDGPAALVDVLRPRAGADLLVAVEATHASFANAVVAPLERLPVERTAILAPVGWEPPMRYAGHGRTTVPLAELPTLVDPAGVLAAGYFTEIGAAAFDIADERELPFFVSQHGALTPYAPPLPRRARLLAWSEADGAFWASGRQDVQVQVTGSQLLWGAGLVTGAGAPSSTNGGSGAPSSTNGGTGAPSSTNERLTYLGQGHAAEIPRARLAHAALTTCRAHHAVYRPHPSERDVTSRAVLAAYERAGITVDRSGVPLVELAAPVVSVFSTGVLEAAARGRDAWVDFPRPPAWLGEFWERYGMHRLGSDPTPAPARPGVEPARRIAELLVEAAS</sequence>
<proteinExistence type="predicted"/>
<dbReference type="AlphaFoldDB" id="A0A2P2C6C0"/>
<reference evidence="2" key="1">
    <citation type="submission" date="2015-08" db="EMBL/GenBank/DDBJ databases">
        <authorList>
            <person name="Babu N.S."/>
            <person name="Beckwith C.J."/>
            <person name="Beseler K.G."/>
            <person name="Brison A."/>
            <person name="Carone J.V."/>
            <person name="Caskin T.P."/>
            <person name="Diamond M."/>
            <person name="Durham M.E."/>
            <person name="Foxe J.M."/>
            <person name="Go M."/>
            <person name="Henderson B.A."/>
            <person name="Jones I.B."/>
            <person name="McGettigan J.A."/>
            <person name="Micheletti S.J."/>
            <person name="Nasrallah M.E."/>
            <person name="Ortiz D."/>
            <person name="Piller C.R."/>
            <person name="Privatt S.R."/>
            <person name="Schneider S.L."/>
            <person name="Sharp S."/>
            <person name="Smith T.C."/>
            <person name="Stanton J.D."/>
            <person name="Ullery H.E."/>
            <person name="Wilson R.J."/>
            <person name="Serrano M.G."/>
            <person name="Buck G."/>
            <person name="Lee V."/>
            <person name="Wang Y."/>
            <person name="Carvalho R."/>
            <person name="Voegtly L."/>
            <person name="Shi R."/>
            <person name="Duckworth R."/>
            <person name="Johnson A."/>
            <person name="Loviza R."/>
            <person name="Walstead R."/>
            <person name="Shah Z."/>
            <person name="Kiflezghi M."/>
            <person name="Wade K."/>
            <person name="Ball S.L."/>
            <person name="Bradley K.W."/>
            <person name="Asai D.J."/>
            <person name="Bowman C.A."/>
            <person name="Russell D.A."/>
            <person name="Pope W.H."/>
            <person name="Jacobs-Sera D."/>
            <person name="Hendrix R.W."/>
            <person name="Hatfull G.F."/>
        </authorList>
    </citation>
    <scope>NUCLEOTIDE SEQUENCE</scope>
</reference>
<feature type="compositionally biased region" description="Polar residues" evidence="1">
    <location>
        <begin position="202"/>
        <end position="227"/>
    </location>
</feature>